<gene>
    <name evidence="1" type="ORF">PoMZ_08278</name>
</gene>
<accession>A0A4P7NH74</accession>
<dbReference type="Proteomes" id="UP000294847">
    <property type="component" value="Chromosome 4"/>
</dbReference>
<proteinExistence type="predicted"/>
<protein>
    <submittedName>
        <fullName evidence="1">Uncharacterized protein</fullName>
    </submittedName>
</protein>
<dbReference type="EMBL" id="CP034207">
    <property type="protein sequence ID" value="QBZ61329.1"/>
    <property type="molecule type" value="Genomic_DNA"/>
</dbReference>
<reference evidence="1 2" key="1">
    <citation type="journal article" date="2019" name="Mol. Biol. Evol.">
        <title>Blast fungal genomes show frequent chromosomal changes, gene gains and losses, and effector gene turnover.</title>
        <authorList>
            <person name="Gomez Luciano L.B."/>
            <person name="Jason Tsai I."/>
            <person name="Chuma I."/>
            <person name="Tosa Y."/>
            <person name="Chen Y.H."/>
            <person name="Li J.Y."/>
            <person name="Li M.Y."/>
            <person name="Jade Lu M.Y."/>
            <person name="Nakayashiki H."/>
            <person name="Li W.H."/>
        </authorList>
    </citation>
    <scope>NUCLEOTIDE SEQUENCE [LARGE SCALE GENOMIC DNA]</scope>
    <source>
        <strain evidence="1">MZ5-1-6</strain>
    </source>
</reference>
<organism evidence="1 2">
    <name type="scientific">Pyricularia oryzae</name>
    <name type="common">Rice blast fungus</name>
    <name type="synonym">Magnaporthe oryzae</name>
    <dbReference type="NCBI Taxonomy" id="318829"/>
    <lineage>
        <taxon>Eukaryota</taxon>
        <taxon>Fungi</taxon>
        <taxon>Dikarya</taxon>
        <taxon>Ascomycota</taxon>
        <taxon>Pezizomycotina</taxon>
        <taxon>Sordariomycetes</taxon>
        <taxon>Sordariomycetidae</taxon>
        <taxon>Magnaporthales</taxon>
        <taxon>Pyriculariaceae</taxon>
        <taxon>Pyricularia</taxon>
    </lineage>
</organism>
<sequence length="68" mass="7582">MLSPMFPVILPRCQPLTGSTCSPPTINQAERTTLGQRWQYRHYAQALIDLALVKINGKGSDPQEIETV</sequence>
<evidence type="ECO:0000313" key="1">
    <source>
        <dbReference type="EMBL" id="QBZ61329.1"/>
    </source>
</evidence>
<dbReference type="AlphaFoldDB" id="A0A4P7NH74"/>
<name>A0A4P7NH74_PYROR</name>
<evidence type="ECO:0000313" key="2">
    <source>
        <dbReference type="Proteomes" id="UP000294847"/>
    </source>
</evidence>